<accession>A0A835VFJ0</accession>
<dbReference type="Proteomes" id="UP000639772">
    <property type="component" value="Unassembled WGS sequence"/>
</dbReference>
<dbReference type="EMBL" id="JADCNM010000002">
    <property type="protein sequence ID" value="KAG0495308.1"/>
    <property type="molecule type" value="Genomic_DNA"/>
</dbReference>
<sequence length="54" mass="5622">MASARHALFECVHGGGLFTCAHDGPLLHVVCVGANCVGARVGASWGPFEGAWWL</sequence>
<organism evidence="1 2">
    <name type="scientific">Vanilla planifolia</name>
    <name type="common">Vanilla</name>
    <dbReference type="NCBI Taxonomy" id="51239"/>
    <lineage>
        <taxon>Eukaryota</taxon>
        <taxon>Viridiplantae</taxon>
        <taxon>Streptophyta</taxon>
        <taxon>Embryophyta</taxon>
        <taxon>Tracheophyta</taxon>
        <taxon>Spermatophyta</taxon>
        <taxon>Magnoliopsida</taxon>
        <taxon>Liliopsida</taxon>
        <taxon>Asparagales</taxon>
        <taxon>Orchidaceae</taxon>
        <taxon>Vanilloideae</taxon>
        <taxon>Vanilleae</taxon>
        <taxon>Vanilla</taxon>
    </lineage>
</organism>
<reference evidence="1 2" key="1">
    <citation type="journal article" date="2020" name="Nat. Food">
        <title>A phased Vanilla planifolia genome enables genetic improvement of flavour and production.</title>
        <authorList>
            <person name="Hasing T."/>
            <person name="Tang H."/>
            <person name="Brym M."/>
            <person name="Khazi F."/>
            <person name="Huang T."/>
            <person name="Chambers A.H."/>
        </authorList>
    </citation>
    <scope>NUCLEOTIDE SEQUENCE [LARGE SCALE GENOMIC DNA]</scope>
    <source>
        <tissue evidence="1">Leaf</tissue>
    </source>
</reference>
<name>A0A835VFJ0_VANPL</name>
<evidence type="ECO:0000313" key="2">
    <source>
        <dbReference type="Proteomes" id="UP000639772"/>
    </source>
</evidence>
<dbReference type="AlphaFoldDB" id="A0A835VFJ0"/>
<gene>
    <name evidence="1" type="ORF">HPP92_006302</name>
</gene>
<evidence type="ECO:0000313" key="1">
    <source>
        <dbReference type="EMBL" id="KAG0495308.1"/>
    </source>
</evidence>
<comment type="caution">
    <text evidence="1">The sequence shown here is derived from an EMBL/GenBank/DDBJ whole genome shotgun (WGS) entry which is preliminary data.</text>
</comment>
<protein>
    <submittedName>
        <fullName evidence="1">Uncharacterized protein</fullName>
    </submittedName>
</protein>
<proteinExistence type="predicted"/>